<evidence type="ECO:0000313" key="1">
    <source>
        <dbReference type="EMBL" id="RGW08677.1"/>
    </source>
</evidence>
<protein>
    <submittedName>
        <fullName evidence="1">Uncharacterized protein</fullName>
    </submittedName>
</protein>
<dbReference type="EMBL" id="QRZV01000004">
    <property type="protein sequence ID" value="RGW08677.1"/>
    <property type="molecule type" value="Genomic_DNA"/>
</dbReference>
<dbReference type="RefSeq" id="WP_118239550.1">
    <property type="nucleotide sequence ID" value="NZ_QRZV01000004.1"/>
</dbReference>
<accession>A0A395XFQ6</accession>
<evidence type="ECO:0000313" key="2">
    <source>
        <dbReference type="Proteomes" id="UP000265970"/>
    </source>
</evidence>
<sequence length="241" mass="27503">MASKKHEAVLHRVRELMDGLDEDTTTLSKPHDDGTCADSGCTDTFIEHSTRGWDLDEFMRRHARWMDACDQSGNLKCPCSMDALYIREKDGVLYLVEFKRDRILMRAPKAGEQCDHHLFVDHACDSGAKKNADYYHWLCRKMTDTVLAFTARGIADLQNGSWRKRAIAYIVIDGKRNGLRGAGNPVGARIRAAAMDYAAFPELRGYLFDEIHIVDEQRFRKNILPQMAPDPDVWVKNVLSR</sequence>
<gene>
    <name evidence="1" type="ORF">DWV92_07535</name>
</gene>
<dbReference type="AlphaFoldDB" id="A0A395XFQ6"/>
<name>A0A395XFQ6_9BIFI</name>
<proteinExistence type="predicted"/>
<reference evidence="1 2" key="1">
    <citation type="submission" date="2018-08" db="EMBL/GenBank/DDBJ databases">
        <title>A genome reference for cultivated species of the human gut microbiota.</title>
        <authorList>
            <person name="Zou Y."/>
            <person name="Xue W."/>
            <person name="Luo G."/>
        </authorList>
    </citation>
    <scope>NUCLEOTIDE SEQUENCE [LARGE SCALE GENOMIC DNA]</scope>
    <source>
        <strain evidence="1 2">AF13-3LB</strain>
    </source>
</reference>
<dbReference type="Proteomes" id="UP000265970">
    <property type="component" value="Unassembled WGS sequence"/>
</dbReference>
<comment type="caution">
    <text evidence="1">The sequence shown here is derived from an EMBL/GenBank/DDBJ whole genome shotgun (WGS) entry which is preliminary data.</text>
</comment>
<organism evidence="1 2">
    <name type="scientific">Bifidobacterium pseudolongum</name>
    <dbReference type="NCBI Taxonomy" id="1694"/>
    <lineage>
        <taxon>Bacteria</taxon>
        <taxon>Bacillati</taxon>
        <taxon>Actinomycetota</taxon>
        <taxon>Actinomycetes</taxon>
        <taxon>Bifidobacteriales</taxon>
        <taxon>Bifidobacteriaceae</taxon>
        <taxon>Bifidobacterium</taxon>
    </lineage>
</organism>